<proteinExistence type="predicted"/>
<dbReference type="GO" id="GO:0005778">
    <property type="term" value="C:peroxisomal membrane"/>
    <property type="evidence" value="ECO:0007669"/>
    <property type="project" value="TreeGrafter"/>
</dbReference>
<dbReference type="InterPro" id="IPR006708">
    <property type="entry name" value="Pex19"/>
</dbReference>
<dbReference type="PANTHER" id="PTHR12774:SF2">
    <property type="entry name" value="PEROXISOMAL BIOGENESIS FACTOR 19"/>
    <property type="match status" value="1"/>
</dbReference>
<protein>
    <submittedName>
        <fullName evidence="2">Uncharacterized protein</fullName>
    </submittedName>
</protein>
<comment type="caution">
    <text evidence="2">The sequence shown here is derived from an EMBL/GenBank/DDBJ whole genome shotgun (WGS) entry which is preliminary data.</text>
</comment>
<feature type="compositionally biased region" description="Polar residues" evidence="1">
    <location>
        <begin position="21"/>
        <end position="30"/>
    </location>
</feature>
<dbReference type="GO" id="GO:0033328">
    <property type="term" value="F:peroxisome membrane targeting sequence binding"/>
    <property type="evidence" value="ECO:0007669"/>
    <property type="project" value="TreeGrafter"/>
</dbReference>
<dbReference type="AlphaFoldDB" id="A0AAN8W7H8"/>
<feature type="region of interest" description="Disordered" evidence="1">
    <location>
        <begin position="21"/>
        <end position="68"/>
    </location>
</feature>
<dbReference type="PANTHER" id="PTHR12774">
    <property type="entry name" value="PEROXISOMAL BIOGENESIS FACTOR 19"/>
    <property type="match status" value="1"/>
</dbReference>
<name>A0AAN8W7H8_9MAGN</name>
<dbReference type="Proteomes" id="UP001370490">
    <property type="component" value="Unassembled WGS sequence"/>
</dbReference>
<organism evidence="2 3">
    <name type="scientific">Dillenia turbinata</name>
    <dbReference type="NCBI Taxonomy" id="194707"/>
    <lineage>
        <taxon>Eukaryota</taxon>
        <taxon>Viridiplantae</taxon>
        <taxon>Streptophyta</taxon>
        <taxon>Embryophyta</taxon>
        <taxon>Tracheophyta</taxon>
        <taxon>Spermatophyta</taxon>
        <taxon>Magnoliopsida</taxon>
        <taxon>eudicotyledons</taxon>
        <taxon>Gunneridae</taxon>
        <taxon>Pentapetalae</taxon>
        <taxon>Dilleniales</taxon>
        <taxon>Dilleniaceae</taxon>
        <taxon>Dillenia</taxon>
    </lineage>
</organism>
<evidence type="ECO:0000313" key="3">
    <source>
        <dbReference type="Proteomes" id="UP001370490"/>
    </source>
</evidence>
<keyword evidence="3" id="KW-1185">Reference proteome</keyword>
<evidence type="ECO:0000313" key="2">
    <source>
        <dbReference type="EMBL" id="KAK6947574.1"/>
    </source>
</evidence>
<feature type="compositionally biased region" description="Basic and acidic residues" evidence="1">
    <location>
        <begin position="31"/>
        <end position="40"/>
    </location>
</feature>
<accession>A0AAN8W7H8</accession>
<sequence length="177" mass="19876">MAAQHPDDLDELLDSALDDFQTLNLASSQQRSKDGEENKQDNSSSLPTGVQGLGLGLPDLKTKKKGKQKVSREAHVSEALDKLREQTRETVRGLESMAGAKTVGEDFGKDQLIEDWVKQFEELSGSQVNYNIWSHSNCFVGMPVIIWIYSAEFRWILEELWVWKGVSGCAEEEVKMS</sequence>
<gene>
    <name evidence="2" type="ORF">RJ641_001047</name>
</gene>
<dbReference type="EMBL" id="JBAMMX010000001">
    <property type="protein sequence ID" value="KAK6947574.1"/>
    <property type="molecule type" value="Genomic_DNA"/>
</dbReference>
<evidence type="ECO:0000256" key="1">
    <source>
        <dbReference type="SAM" id="MobiDB-lite"/>
    </source>
</evidence>
<dbReference type="GO" id="GO:0045046">
    <property type="term" value="P:protein import into peroxisome membrane"/>
    <property type="evidence" value="ECO:0007669"/>
    <property type="project" value="TreeGrafter"/>
</dbReference>
<reference evidence="2 3" key="1">
    <citation type="submission" date="2023-12" db="EMBL/GenBank/DDBJ databases">
        <title>A high-quality genome assembly for Dillenia turbinata (Dilleniales).</title>
        <authorList>
            <person name="Chanderbali A."/>
        </authorList>
    </citation>
    <scope>NUCLEOTIDE SEQUENCE [LARGE SCALE GENOMIC DNA]</scope>
    <source>
        <strain evidence="2">LSX21</strain>
        <tissue evidence="2">Leaf</tissue>
    </source>
</reference>